<dbReference type="GO" id="GO:0008233">
    <property type="term" value="F:peptidase activity"/>
    <property type="evidence" value="ECO:0007669"/>
    <property type="project" value="UniProtKB-KW"/>
</dbReference>
<keyword evidence="5 15" id="KW-0645">Protease</keyword>
<feature type="transmembrane region" description="Helical" evidence="13">
    <location>
        <begin position="156"/>
        <end position="175"/>
    </location>
</feature>
<evidence type="ECO:0000256" key="10">
    <source>
        <dbReference type="ARBA" id="ARBA00022989"/>
    </source>
</evidence>
<comment type="cofactor">
    <cofactor evidence="1">
        <name>Zn(2+)</name>
        <dbReference type="ChEBI" id="CHEBI:29105"/>
    </cofactor>
</comment>
<protein>
    <submittedName>
        <fullName evidence="15">Site-2 protease family protein</fullName>
    </submittedName>
</protein>
<reference evidence="15 16" key="1">
    <citation type="submission" date="2023-06" db="EMBL/GenBank/DDBJ databases">
        <title>Antibody response to the Sneathia vaginalis cytopathogenic toxin A during pregnancy.</title>
        <authorList>
            <person name="Mccoy Z.T."/>
            <person name="Serrano M.G."/>
            <person name="Spaine K."/>
            <person name="Edwards D.J."/>
            <person name="Buck G.A."/>
            <person name="Jefferson K."/>
        </authorList>
    </citation>
    <scope>NUCLEOTIDE SEQUENCE [LARGE SCALE GENOMIC DNA]</scope>
    <source>
        <strain evidence="15 16">CCUG 42621</strain>
    </source>
</reference>
<feature type="domain" description="Peptidase M50" evidence="14">
    <location>
        <begin position="153"/>
        <end position="212"/>
    </location>
</feature>
<keyword evidence="8" id="KW-0378">Hydrolase</keyword>
<evidence type="ECO:0000256" key="6">
    <source>
        <dbReference type="ARBA" id="ARBA00022692"/>
    </source>
</evidence>
<evidence type="ECO:0000256" key="3">
    <source>
        <dbReference type="ARBA" id="ARBA00007931"/>
    </source>
</evidence>
<evidence type="ECO:0000313" key="16">
    <source>
        <dbReference type="Proteomes" id="UP001225134"/>
    </source>
</evidence>
<evidence type="ECO:0000256" key="11">
    <source>
        <dbReference type="ARBA" id="ARBA00023049"/>
    </source>
</evidence>
<dbReference type="RefSeq" id="WP_285153021.1">
    <property type="nucleotide sequence ID" value="NZ_JASSPP010000006.1"/>
</dbReference>
<keyword evidence="11" id="KW-0482">Metalloprotease</keyword>
<comment type="subcellular location">
    <subcellularLocation>
        <location evidence="2">Cell membrane</location>
        <topology evidence="2">Multi-pass membrane protein</topology>
    </subcellularLocation>
</comment>
<feature type="transmembrane region" description="Helical" evidence="13">
    <location>
        <begin position="204"/>
        <end position="226"/>
    </location>
</feature>
<feature type="transmembrane region" description="Helical" evidence="13">
    <location>
        <begin position="125"/>
        <end position="144"/>
    </location>
</feature>
<evidence type="ECO:0000256" key="8">
    <source>
        <dbReference type="ARBA" id="ARBA00022801"/>
    </source>
</evidence>
<proteinExistence type="inferred from homology"/>
<name>A0ABT7HL53_9FUSO</name>
<evidence type="ECO:0000256" key="5">
    <source>
        <dbReference type="ARBA" id="ARBA00022670"/>
    </source>
</evidence>
<dbReference type="Proteomes" id="UP001225134">
    <property type="component" value="Unassembled WGS sequence"/>
</dbReference>
<dbReference type="PANTHER" id="PTHR35864:SF1">
    <property type="entry name" value="ZINC METALLOPROTEASE YWHC-RELATED"/>
    <property type="match status" value="1"/>
</dbReference>
<gene>
    <name evidence="15" type="ORF">QQA45_04385</name>
</gene>
<evidence type="ECO:0000259" key="14">
    <source>
        <dbReference type="Pfam" id="PF02163"/>
    </source>
</evidence>
<dbReference type="InterPro" id="IPR008915">
    <property type="entry name" value="Peptidase_M50"/>
</dbReference>
<keyword evidence="6 13" id="KW-0812">Transmembrane</keyword>
<comment type="similarity">
    <text evidence="3">Belongs to the peptidase M50B family.</text>
</comment>
<evidence type="ECO:0000256" key="9">
    <source>
        <dbReference type="ARBA" id="ARBA00022833"/>
    </source>
</evidence>
<feature type="transmembrane region" description="Helical" evidence="13">
    <location>
        <begin position="87"/>
        <end position="105"/>
    </location>
</feature>
<dbReference type="GO" id="GO:0006508">
    <property type="term" value="P:proteolysis"/>
    <property type="evidence" value="ECO:0007669"/>
    <property type="project" value="UniProtKB-KW"/>
</dbReference>
<sequence length="231" mass="26565">MIFKDLKYRIEYYDLKYPYLKYVILLLIFFSLILREQAYLIILKVLAFAIAVIFHEISHGFVAYLFGDDTAKRAGRLSLNPLKHIDLKGLLLPFILLIFHSPIIIGSAKPVPVDYYKFRNRKLPLFFVSIAGIFANLLLAYISLIPLKYFGIVSKFLIFSAITNIALAAFNIIPIPPLDGSRVLRLILPRDLQRYMDIIEYNPLISIGLLILIINSGLVTYLYNIILRLII</sequence>
<evidence type="ECO:0000256" key="12">
    <source>
        <dbReference type="ARBA" id="ARBA00023136"/>
    </source>
</evidence>
<keyword evidence="4" id="KW-1003">Cell membrane</keyword>
<keyword evidence="7" id="KW-0479">Metal-binding</keyword>
<evidence type="ECO:0000256" key="2">
    <source>
        <dbReference type="ARBA" id="ARBA00004651"/>
    </source>
</evidence>
<dbReference type="Pfam" id="PF02163">
    <property type="entry name" value="Peptidase_M50"/>
    <property type="match status" value="1"/>
</dbReference>
<evidence type="ECO:0000256" key="7">
    <source>
        <dbReference type="ARBA" id="ARBA00022723"/>
    </source>
</evidence>
<keyword evidence="12 13" id="KW-0472">Membrane</keyword>
<keyword evidence="10 13" id="KW-1133">Transmembrane helix</keyword>
<dbReference type="InterPro" id="IPR052348">
    <property type="entry name" value="Metallopeptidase_M50B"/>
</dbReference>
<dbReference type="EMBL" id="JASSPP010000006">
    <property type="protein sequence ID" value="MDK9580752.1"/>
    <property type="molecule type" value="Genomic_DNA"/>
</dbReference>
<keyword evidence="16" id="KW-1185">Reference proteome</keyword>
<evidence type="ECO:0000313" key="15">
    <source>
        <dbReference type="EMBL" id="MDK9580752.1"/>
    </source>
</evidence>
<evidence type="ECO:0000256" key="4">
    <source>
        <dbReference type="ARBA" id="ARBA00022475"/>
    </source>
</evidence>
<dbReference type="InterPro" id="IPR044537">
    <property type="entry name" value="Rip2-like"/>
</dbReference>
<feature type="transmembrane region" description="Helical" evidence="13">
    <location>
        <begin position="41"/>
        <end position="66"/>
    </location>
</feature>
<dbReference type="CDD" id="cd06158">
    <property type="entry name" value="S2P-M50_like_1"/>
    <property type="match status" value="1"/>
</dbReference>
<dbReference type="PANTHER" id="PTHR35864">
    <property type="entry name" value="ZINC METALLOPROTEASE MJ0611-RELATED"/>
    <property type="match status" value="1"/>
</dbReference>
<feature type="transmembrane region" description="Helical" evidence="13">
    <location>
        <begin position="20"/>
        <end position="35"/>
    </location>
</feature>
<evidence type="ECO:0000256" key="1">
    <source>
        <dbReference type="ARBA" id="ARBA00001947"/>
    </source>
</evidence>
<comment type="caution">
    <text evidence="15">The sequence shown here is derived from an EMBL/GenBank/DDBJ whole genome shotgun (WGS) entry which is preliminary data.</text>
</comment>
<accession>A0ABT7HL53</accession>
<organism evidence="15 16">
    <name type="scientific">Sneathia sanguinegens</name>
    <dbReference type="NCBI Taxonomy" id="40543"/>
    <lineage>
        <taxon>Bacteria</taxon>
        <taxon>Fusobacteriati</taxon>
        <taxon>Fusobacteriota</taxon>
        <taxon>Fusobacteriia</taxon>
        <taxon>Fusobacteriales</taxon>
        <taxon>Leptotrichiaceae</taxon>
        <taxon>Sneathia</taxon>
    </lineage>
</organism>
<evidence type="ECO:0000256" key="13">
    <source>
        <dbReference type="SAM" id="Phobius"/>
    </source>
</evidence>
<keyword evidence="9" id="KW-0862">Zinc</keyword>